<dbReference type="Gene3D" id="2.60.260.20">
    <property type="entry name" value="Urease metallochaperone UreE, N-terminal domain"/>
    <property type="match status" value="2"/>
</dbReference>
<evidence type="ECO:0000259" key="1">
    <source>
        <dbReference type="PROSITE" id="PS50076"/>
    </source>
</evidence>
<dbReference type="Pfam" id="PF01556">
    <property type="entry name" value="DnaJ_C"/>
    <property type="match status" value="1"/>
</dbReference>
<dbReference type="SMART" id="SM00271">
    <property type="entry name" value="DnaJ"/>
    <property type="match status" value="1"/>
</dbReference>
<dbReference type="PANTHER" id="PTHR43096">
    <property type="entry name" value="DNAJ HOMOLOG 1, MITOCHONDRIAL-RELATED"/>
    <property type="match status" value="1"/>
</dbReference>
<dbReference type="EMBL" id="PVTD01000001">
    <property type="protein sequence ID" value="PRY26781.1"/>
    <property type="molecule type" value="Genomic_DNA"/>
</dbReference>
<dbReference type="Proteomes" id="UP000239480">
    <property type="component" value="Unassembled WGS sequence"/>
</dbReference>
<dbReference type="InterPro" id="IPR001623">
    <property type="entry name" value="DnaJ_domain"/>
</dbReference>
<dbReference type="InterPro" id="IPR018253">
    <property type="entry name" value="DnaJ_domain_CS"/>
</dbReference>
<dbReference type="FunFam" id="2.60.260.20:FF:000013">
    <property type="entry name" value="DnaJ subfamily B member 11"/>
    <property type="match status" value="1"/>
</dbReference>
<dbReference type="SUPFAM" id="SSF49493">
    <property type="entry name" value="HSP40/DnaJ peptide-binding domain"/>
    <property type="match status" value="2"/>
</dbReference>
<evidence type="ECO:0000313" key="2">
    <source>
        <dbReference type="EMBL" id="PRY26781.1"/>
    </source>
</evidence>
<dbReference type="PROSITE" id="PS50076">
    <property type="entry name" value="DNAJ_2"/>
    <property type="match status" value="1"/>
</dbReference>
<keyword evidence="3" id="KW-1185">Reference proteome</keyword>
<sequence>MSGDPYEALGLARTATAAEIKKAYRRIAKECHPDLNPGDDTAEERFKAASAAYDLLKDPDTRARFDKGEIDASGAERPERHFYREYTEQPDHSYYSSQGFEDFGDANDIFAEILRQRAGRGGRAGFEGGQGPGGFTERGRDLRFTMEVDFLDAVRGSKQRIALPTGEPLEVTIPEGTSDGQTIRLRGKGAEGRAGGARGDALVTLHVRPHKVFRRENDDIHVTLPITVDEAVLGGRVSAPTIDGPVGLNVPAGSSGGRVLRLRGRGAKGKAGKGDAFVELRIVLPETLDDGLRDFMQEWRQTHQYDPRKGMGE</sequence>
<accession>A0A2T0S021</accession>
<dbReference type="RefSeq" id="WP_106203504.1">
    <property type="nucleotide sequence ID" value="NZ_PVTD01000001.1"/>
</dbReference>
<dbReference type="PANTHER" id="PTHR43096:SF10">
    <property type="entry name" value="CHAPERONE PROTEIN DNAJ A6, CHLOROPLASTIC"/>
    <property type="match status" value="1"/>
</dbReference>
<dbReference type="InterPro" id="IPR036869">
    <property type="entry name" value="J_dom_sf"/>
</dbReference>
<dbReference type="CDD" id="cd06257">
    <property type="entry name" value="DnaJ"/>
    <property type="match status" value="1"/>
</dbReference>
<dbReference type="Pfam" id="PF00226">
    <property type="entry name" value="DnaJ"/>
    <property type="match status" value="1"/>
</dbReference>
<evidence type="ECO:0000313" key="3">
    <source>
        <dbReference type="Proteomes" id="UP000239480"/>
    </source>
</evidence>
<dbReference type="CDD" id="cd10747">
    <property type="entry name" value="DnaJ_C"/>
    <property type="match status" value="1"/>
</dbReference>
<reference evidence="2 3" key="1">
    <citation type="submission" date="2018-03" db="EMBL/GenBank/DDBJ databases">
        <title>Genomic Encyclopedia of Archaeal and Bacterial Type Strains, Phase II (KMG-II): from individual species to whole genera.</title>
        <authorList>
            <person name="Goeker M."/>
        </authorList>
    </citation>
    <scope>NUCLEOTIDE SEQUENCE [LARGE SCALE GENOMIC DNA]</scope>
    <source>
        <strain evidence="2 3">DSM 29328</strain>
    </source>
</reference>
<comment type="caution">
    <text evidence="2">The sequence shown here is derived from an EMBL/GenBank/DDBJ whole genome shotgun (WGS) entry which is preliminary data.</text>
</comment>
<dbReference type="PROSITE" id="PS00636">
    <property type="entry name" value="DNAJ_1"/>
    <property type="match status" value="1"/>
</dbReference>
<dbReference type="OrthoDB" id="9779889at2"/>
<dbReference type="Gene3D" id="1.10.287.110">
    <property type="entry name" value="DnaJ domain"/>
    <property type="match status" value="1"/>
</dbReference>
<proteinExistence type="predicted"/>
<dbReference type="GO" id="GO:0005737">
    <property type="term" value="C:cytoplasm"/>
    <property type="evidence" value="ECO:0007669"/>
    <property type="project" value="TreeGrafter"/>
</dbReference>
<name>A0A2T0S021_9RHOB</name>
<dbReference type="GO" id="GO:0051082">
    <property type="term" value="F:unfolded protein binding"/>
    <property type="evidence" value="ECO:0007669"/>
    <property type="project" value="InterPro"/>
</dbReference>
<dbReference type="SUPFAM" id="SSF46565">
    <property type="entry name" value="Chaperone J-domain"/>
    <property type="match status" value="1"/>
</dbReference>
<dbReference type="AlphaFoldDB" id="A0A2T0S021"/>
<dbReference type="InterPro" id="IPR002939">
    <property type="entry name" value="DnaJ_C"/>
</dbReference>
<gene>
    <name evidence="2" type="ORF">CLV78_101883</name>
</gene>
<dbReference type="PRINTS" id="PR00625">
    <property type="entry name" value="JDOMAIN"/>
</dbReference>
<feature type="domain" description="J" evidence="1">
    <location>
        <begin position="4"/>
        <end position="69"/>
    </location>
</feature>
<organism evidence="2 3">
    <name type="scientific">Aliiruegeria haliotis</name>
    <dbReference type="NCBI Taxonomy" id="1280846"/>
    <lineage>
        <taxon>Bacteria</taxon>
        <taxon>Pseudomonadati</taxon>
        <taxon>Pseudomonadota</taxon>
        <taxon>Alphaproteobacteria</taxon>
        <taxon>Rhodobacterales</taxon>
        <taxon>Roseobacteraceae</taxon>
        <taxon>Aliiruegeria</taxon>
    </lineage>
</organism>
<protein>
    <submittedName>
        <fullName evidence="2">DnaJ-class molecular chaperone</fullName>
    </submittedName>
</protein>
<dbReference type="InterPro" id="IPR008971">
    <property type="entry name" value="HSP40/DnaJ_pept-bd"/>
</dbReference>
<dbReference type="GO" id="GO:0042026">
    <property type="term" value="P:protein refolding"/>
    <property type="evidence" value="ECO:0007669"/>
    <property type="project" value="TreeGrafter"/>
</dbReference>